<dbReference type="InterPro" id="IPR036537">
    <property type="entry name" value="Adaptor_Cbl_N_dom_sf"/>
</dbReference>
<keyword evidence="3" id="KW-1185">Reference proteome</keyword>
<feature type="compositionally biased region" description="Polar residues" evidence="1">
    <location>
        <begin position="156"/>
        <end position="180"/>
    </location>
</feature>
<evidence type="ECO:0000313" key="3">
    <source>
        <dbReference type="Proteomes" id="UP000623467"/>
    </source>
</evidence>
<evidence type="ECO:0000313" key="2">
    <source>
        <dbReference type="EMBL" id="KAF7351483.1"/>
    </source>
</evidence>
<organism evidence="2 3">
    <name type="scientific">Mycena sanguinolenta</name>
    <dbReference type="NCBI Taxonomy" id="230812"/>
    <lineage>
        <taxon>Eukaryota</taxon>
        <taxon>Fungi</taxon>
        <taxon>Dikarya</taxon>
        <taxon>Basidiomycota</taxon>
        <taxon>Agaricomycotina</taxon>
        <taxon>Agaricomycetes</taxon>
        <taxon>Agaricomycetidae</taxon>
        <taxon>Agaricales</taxon>
        <taxon>Marasmiineae</taxon>
        <taxon>Mycenaceae</taxon>
        <taxon>Mycena</taxon>
    </lineage>
</organism>
<name>A0A8H6Y004_9AGAR</name>
<reference evidence="2" key="1">
    <citation type="submission" date="2020-05" db="EMBL/GenBank/DDBJ databases">
        <title>Mycena genomes resolve the evolution of fungal bioluminescence.</title>
        <authorList>
            <person name="Tsai I.J."/>
        </authorList>
    </citation>
    <scope>NUCLEOTIDE SEQUENCE</scope>
    <source>
        <strain evidence="2">160909Yilan</strain>
    </source>
</reference>
<proteinExistence type="predicted"/>
<dbReference type="InterPro" id="IPR059179">
    <property type="entry name" value="MLKL-like_MCAfunc"/>
</dbReference>
<protein>
    <submittedName>
        <fullName evidence="2">Uncharacterized protein</fullName>
    </submittedName>
</protein>
<dbReference type="GO" id="GO:0007166">
    <property type="term" value="P:cell surface receptor signaling pathway"/>
    <property type="evidence" value="ECO:0007669"/>
    <property type="project" value="InterPro"/>
</dbReference>
<dbReference type="OrthoDB" id="3022330at2759"/>
<gene>
    <name evidence="2" type="ORF">MSAN_01580600</name>
</gene>
<dbReference type="Gene3D" id="1.20.930.20">
    <property type="entry name" value="Adaptor protein Cbl, N-terminal domain"/>
    <property type="match status" value="1"/>
</dbReference>
<feature type="region of interest" description="Disordered" evidence="1">
    <location>
        <begin position="154"/>
        <end position="180"/>
    </location>
</feature>
<comment type="caution">
    <text evidence="2">The sequence shown here is derived from an EMBL/GenBank/DDBJ whole genome shotgun (WGS) entry which is preliminary data.</text>
</comment>
<accession>A0A8H6Y004</accession>
<dbReference type="Proteomes" id="UP000623467">
    <property type="component" value="Unassembled WGS sequence"/>
</dbReference>
<dbReference type="CDD" id="cd21037">
    <property type="entry name" value="MLKL_NTD"/>
    <property type="match status" value="1"/>
</dbReference>
<dbReference type="AlphaFoldDB" id="A0A8H6Y004"/>
<dbReference type="EMBL" id="JACAZH010000013">
    <property type="protein sequence ID" value="KAF7351483.1"/>
    <property type="molecule type" value="Genomic_DNA"/>
</dbReference>
<sequence length="180" mass="19733">MPRQPTVSEIRLDDTITCLRPAISMLNDLHDAFATPFVPVISTITLSLIPAVQTTGGIPPAMLHHVGKFTEALQKIHTFVDAQKGANRIKSFFRQGEMGVLLKDCQESLRQAMEVFKIESGSTILKDIGAMKETANNMHREMLQLISNLPDEASSMAASSTDPGVNKSSYQARYNANPMS</sequence>
<evidence type="ECO:0000256" key="1">
    <source>
        <dbReference type="SAM" id="MobiDB-lite"/>
    </source>
</evidence>